<dbReference type="InterPro" id="IPR050179">
    <property type="entry name" value="Trans_hexapeptide_repeat"/>
</dbReference>
<evidence type="ECO:0000256" key="1">
    <source>
        <dbReference type="ARBA" id="ARBA00007274"/>
    </source>
</evidence>
<evidence type="ECO:0000256" key="2">
    <source>
        <dbReference type="ARBA" id="ARBA00013235"/>
    </source>
</evidence>
<protein>
    <recommendedName>
        <fullName evidence="3">Chloramphenicol acetyltransferase</fullName>
        <ecNumber evidence="2">2.3.1.28</ecNumber>
    </recommendedName>
</protein>
<accession>A0ABT9EWE4</accession>
<evidence type="ECO:0000256" key="5">
    <source>
        <dbReference type="ARBA" id="ARBA00023251"/>
    </source>
</evidence>
<dbReference type="GO" id="GO:0016746">
    <property type="term" value="F:acyltransferase activity"/>
    <property type="evidence" value="ECO:0007669"/>
    <property type="project" value="UniProtKB-KW"/>
</dbReference>
<keyword evidence="5" id="KW-0046">Antibiotic resistance</keyword>
<dbReference type="InterPro" id="IPR001451">
    <property type="entry name" value="Hexapep"/>
</dbReference>
<dbReference type="Pfam" id="PF00132">
    <property type="entry name" value="Hexapep"/>
    <property type="match status" value="1"/>
</dbReference>
<dbReference type="GeneID" id="89454897"/>
<dbReference type="RefSeq" id="WP_075179219.1">
    <property type="nucleotide sequence ID" value="NZ_CAXHZV010000005.1"/>
</dbReference>
<dbReference type="EMBL" id="JAUYVO010000008">
    <property type="protein sequence ID" value="MDP2523383.1"/>
    <property type="molecule type" value="Genomic_DNA"/>
</dbReference>
<evidence type="ECO:0000256" key="4">
    <source>
        <dbReference type="ARBA" id="ARBA00022679"/>
    </source>
</evidence>
<keyword evidence="6 8" id="KW-0012">Acyltransferase</keyword>
<proteinExistence type="inferred from homology"/>
<comment type="catalytic activity">
    <reaction evidence="7">
        <text>chloramphenicol + acetyl-CoA = chloramphenicol 3-acetate + CoA</text>
        <dbReference type="Rhea" id="RHEA:18421"/>
        <dbReference type="ChEBI" id="CHEBI:16730"/>
        <dbReference type="ChEBI" id="CHEBI:17698"/>
        <dbReference type="ChEBI" id="CHEBI:57287"/>
        <dbReference type="ChEBI" id="CHEBI:57288"/>
        <dbReference type="EC" id="2.3.1.28"/>
    </reaction>
</comment>
<keyword evidence="4 8" id="KW-0808">Transferase</keyword>
<reference evidence="8" key="1">
    <citation type="submission" date="2023-07" db="EMBL/GenBank/DDBJ databases">
        <title>Genome content predicts the carbon catabolic preferences of heterotrophic bacteria.</title>
        <authorList>
            <person name="Gralka M."/>
        </authorList>
    </citation>
    <scope>NUCLEOTIDE SEQUENCE</scope>
    <source>
        <strain evidence="8">5G01</strain>
    </source>
</reference>
<comment type="similarity">
    <text evidence="1">Belongs to the transferase hexapeptide repeat family.</text>
</comment>
<evidence type="ECO:0000256" key="6">
    <source>
        <dbReference type="ARBA" id="ARBA00023315"/>
    </source>
</evidence>
<dbReference type="InterPro" id="IPR011004">
    <property type="entry name" value="Trimer_LpxA-like_sf"/>
</dbReference>
<dbReference type="SUPFAM" id="SSF51161">
    <property type="entry name" value="Trimeric LpxA-like enzymes"/>
    <property type="match status" value="1"/>
</dbReference>
<evidence type="ECO:0000256" key="3">
    <source>
        <dbReference type="ARBA" id="ARBA00020291"/>
    </source>
</evidence>
<dbReference type="Gene3D" id="2.160.10.10">
    <property type="entry name" value="Hexapeptide repeat proteins"/>
    <property type="match status" value="1"/>
</dbReference>
<evidence type="ECO:0000313" key="9">
    <source>
        <dbReference type="Proteomes" id="UP001177341"/>
    </source>
</evidence>
<dbReference type="EC" id="2.3.1.28" evidence="2"/>
<keyword evidence="9" id="KW-1185">Reference proteome</keyword>
<comment type="caution">
    <text evidence="8">The sequence shown here is derived from an EMBL/GenBank/DDBJ whole genome shotgun (WGS) entry which is preliminary data.</text>
</comment>
<dbReference type="PANTHER" id="PTHR43300:SF12">
    <property type="entry name" value="CHLORAMPHENICOL ACETYLTRANSFERASE"/>
    <property type="match status" value="1"/>
</dbReference>
<gene>
    <name evidence="8" type="ORF">Q8W30_12455</name>
</gene>
<dbReference type="CDD" id="cd04647">
    <property type="entry name" value="LbH_MAT_like"/>
    <property type="match status" value="1"/>
</dbReference>
<dbReference type="Proteomes" id="UP001177341">
    <property type="component" value="Unassembled WGS sequence"/>
</dbReference>
<evidence type="ECO:0000256" key="7">
    <source>
        <dbReference type="ARBA" id="ARBA00047633"/>
    </source>
</evidence>
<evidence type="ECO:0000313" key="8">
    <source>
        <dbReference type="EMBL" id="MDP2523383.1"/>
    </source>
</evidence>
<name>A0ABT9EWE4_9GAMM</name>
<sequence>MAYYSRSSLEKMGFKFLGENVKISDKASIYDPELIEIGDNSRIDDFCVVSGNIKIGSYVHITPFCLLAGGEKGIVIEDFSALAYRVQVFTQSDDYSGETMTNSTVPQKYKHEFKSKILLKRHVIVGAGSIIMPGVTVAEGCSIGALSLVLKSTMPWGIYVGSPAKRLKDRKKSLLQLEKKFLSEKLNDSI</sequence>
<organism evidence="8 9">
    <name type="scientific">Neptunomonas phycophila</name>
    <dbReference type="NCBI Taxonomy" id="1572645"/>
    <lineage>
        <taxon>Bacteria</taxon>
        <taxon>Pseudomonadati</taxon>
        <taxon>Pseudomonadota</taxon>
        <taxon>Gammaproteobacteria</taxon>
        <taxon>Oceanospirillales</taxon>
        <taxon>Oceanospirillaceae</taxon>
        <taxon>Neptunomonas</taxon>
    </lineage>
</organism>
<dbReference type="PANTHER" id="PTHR43300">
    <property type="entry name" value="ACETYLTRANSFERASE"/>
    <property type="match status" value="1"/>
</dbReference>